<dbReference type="EMBL" id="JPWH01000006">
    <property type="protein sequence ID" value="RCK51278.1"/>
    <property type="molecule type" value="Genomic_DNA"/>
</dbReference>
<name>A0A367XC87_9PROT</name>
<dbReference type="Pfam" id="PF02567">
    <property type="entry name" value="PhzC-PhzF"/>
    <property type="match status" value="1"/>
</dbReference>
<dbReference type="Proteomes" id="UP000252517">
    <property type="component" value="Unassembled WGS sequence"/>
</dbReference>
<dbReference type="PANTHER" id="PTHR13774:SF17">
    <property type="entry name" value="PHENAZINE BIOSYNTHESIS-LIKE DOMAIN-CONTAINING PROTEIN"/>
    <property type="match status" value="1"/>
</dbReference>
<evidence type="ECO:0000256" key="3">
    <source>
        <dbReference type="PIRSR" id="PIRSR016184-1"/>
    </source>
</evidence>
<comment type="caution">
    <text evidence="4">The sequence shown here is derived from an EMBL/GenBank/DDBJ whole genome shotgun (WGS) entry which is preliminary data.</text>
</comment>
<dbReference type="AlphaFoldDB" id="A0A367XC87"/>
<comment type="similarity">
    <text evidence="1">Belongs to the PhzF family.</text>
</comment>
<dbReference type="Gene3D" id="3.10.310.10">
    <property type="entry name" value="Diaminopimelate Epimerase, Chain A, domain 1"/>
    <property type="match status" value="2"/>
</dbReference>
<organism evidence="4 5">
    <name type="scientific">Thalassospira profundimaris</name>
    <dbReference type="NCBI Taxonomy" id="502049"/>
    <lineage>
        <taxon>Bacteria</taxon>
        <taxon>Pseudomonadati</taxon>
        <taxon>Pseudomonadota</taxon>
        <taxon>Alphaproteobacteria</taxon>
        <taxon>Rhodospirillales</taxon>
        <taxon>Thalassospiraceae</taxon>
        <taxon>Thalassospira</taxon>
    </lineage>
</organism>
<dbReference type="OrthoDB" id="9788221at2"/>
<gene>
    <name evidence="4" type="ORF">TH25_09990</name>
</gene>
<keyword evidence="2 4" id="KW-0413">Isomerase</keyword>
<accession>A0A367XC87</accession>
<dbReference type="PIRSF" id="PIRSF016184">
    <property type="entry name" value="PhzC_PhzF"/>
    <property type="match status" value="1"/>
</dbReference>
<dbReference type="InterPro" id="IPR003719">
    <property type="entry name" value="Phenazine_PhzF-like"/>
</dbReference>
<dbReference type="RefSeq" id="WP_114088171.1">
    <property type="nucleotide sequence ID" value="NZ_JPWH01000006.1"/>
</dbReference>
<dbReference type="SUPFAM" id="SSF54506">
    <property type="entry name" value="Diaminopimelate epimerase-like"/>
    <property type="match status" value="1"/>
</dbReference>
<protein>
    <submittedName>
        <fullName evidence="4">Isomerase</fullName>
    </submittedName>
</protein>
<dbReference type="NCBIfam" id="TIGR00654">
    <property type="entry name" value="PhzF_family"/>
    <property type="match status" value="1"/>
</dbReference>
<dbReference type="GO" id="GO:0016853">
    <property type="term" value="F:isomerase activity"/>
    <property type="evidence" value="ECO:0007669"/>
    <property type="project" value="UniProtKB-KW"/>
</dbReference>
<reference evidence="4 5" key="1">
    <citation type="submission" date="2014-07" db="EMBL/GenBank/DDBJ databases">
        <title>Draft genome sequence of Thalassospira profundimaris S25-3-2.</title>
        <authorList>
            <person name="Lai Q."/>
            <person name="Shao Z."/>
        </authorList>
    </citation>
    <scope>NUCLEOTIDE SEQUENCE [LARGE SCALE GENOMIC DNA]</scope>
    <source>
        <strain evidence="4 5">S25-3-2</strain>
    </source>
</reference>
<feature type="active site" evidence="3">
    <location>
        <position position="47"/>
    </location>
</feature>
<evidence type="ECO:0000256" key="1">
    <source>
        <dbReference type="ARBA" id="ARBA00008270"/>
    </source>
</evidence>
<dbReference type="PANTHER" id="PTHR13774">
    <property type="entry name" value="PHENAZINE BIOSYNTHESIS PROTEIN"/>
    <property type="match status" value="1"/>
</dbReference>
<evidence type="ECO:0000313" key="5">
    <source>
        <dbReference type="Proteomes" id="UP000252517"/>
    </source>
</evidence>
<proteinExistence type="inferred from homology"/>
<evidence type="ECO:0000313" key="4">
    <source>
        <dbReference type="EMBL" id="RCK51278.1"/>
    </source>
</evidence>
<sequence length="271" mass="29536">MTTLPIYQLDAFTSHLFAGNPAAVVPLEQWLPDETMQLIALENNLSETAFFVPVENGDADFHIRWFTPTVEVPLCGHATLASAFTIFNQLGFAGDEIRLQSKSGILTARRDGEAIVLNFPVQPIVPGTASDAILAALSQEKPQEVFKVVSRDTDYVLVYESDKTVRDMKPDMSALGALADRGVIVTAPSDSDDCDMVSRYFLPALGINEDPVTGYMHCVVAPYWAGKTGKASLIGYQASARGGFIECTVEGERVHLKGRAVLYMKGEIYLP</sequence>
<evidence type="ECO:0000256" key="2">
    <source>
        <dbReference type="ARBA" id="ARBA00023235"/>
    </source>
</evidence>
<dbReference type="GO" id="GO:0005737">
    <property type="term" value="C:cytoplasm"/>
    <property type="evidence" value="ECO:0007669"/>
    <property type="project" value="TreeGrafter"/>
</dbReference>